<dbReference type="AlphaFoldDB" id="A0A2T8KTA1"/>
<protein>
    <submittedName>
        <fullName evidence="1">Uncharacterized protein</fullName>
    </submittedName>
</protein>
<sequence length="87" mass="9178">MLCWRAAAARIPCDGVAQGLEVEAVPAAEAAWEQWDAAASMAGSLDMVLDSPQLLSEQGADRSTSTPDSSALNKISLSWTQSLLMQV</sequence>
<dbReference type="EMBL" id="CM008047">
    <property type="protein sequence ID" value="PVH65390.1"/>
    <property type="molecule type" value="Genomic_DNA"/>
</dbReference>
<name>A0A2T8KTA1_9POAL</name>
<accession>A0A2T8KTA1</accession>
<organism evidence="1">
    <name type="scientific">Panicum hallii</name>
    <dbReference type="NCBI Taxonomy" id="206008"/>
    <lineage>
        <taxon>Eukaryota</taxon>
        <taxon>Viridiplantae</taxon>
        <taxon>Streptophyta</taxon>
        <taxon>Embryophyta</taxon>
        <taxon>Tracheophyta</taxon>
        <taxon>Spermatophyta</taxon>
        <taxon>Magnoliopsida</taxon>
        <taxon>Liliopsida</taxon>
        <taxon>Poales</taxon>
        <taxon>Poaceae</taxon>
        <taxon>PACMAD clade</taxon>
        <taxon>Panicoideae</taxon>
        <taxon>Panicodae</taxon>
        <taxon>Paniceae</taxon>
        <taxon>Panicinae</taxon>
        <taxon>Panicum</taxon>
        <taxon>Panicum sect. Panicum</taxon>
    </lineage>
</organism>
<proteinExistence type="predicted"/>
<evidence type="ECO:0000313" key="1">
    <source>
        <dbReference type="EMBL" id="PVH65390.1"/>
    </source>
</evidence>
<dbReference type="Gramene" id="PVH65390">
    <property type="protein sequence ID" value="PVH65390"/>
    <property type="gene ID" value="PAHAL_2G481500"/>
</dbReference>
<gene>
    <name evidence="1" type="ORF">PAHAL_2G481500</name>
</gene>
<reference evidence="1" key="1">
    <citation type="submission" date="2018-04" db="EMBL/GenBank/DDBJ databases">
        <title>WGS assembly of Panicum hallii.</title>
        <authorList>
            <person name="Lovell J."/>
            <person name="Jenkins J."/>
            <person name="Lowry D."/>
            <person name="Mamidi S."/>
            <person name="Sreedasyam A."/>
            <person name="Weng X."/>
            <person name="Barry K."/>
            <person name="Bonette J."/>
            <person name="Campitelli B."/>
            <person name="Daum C."/>
            <person name="Gordon S."/>
            <person name="Gould B."/>
            <person name="Lipzen A."/>
            <person name="Macqueen A."/>
            <person name="Palacio-Mejia J."/>
            <person name="Plott C."/>
            <person name="Shakirov E."/>
            <person name="Shu S."/>
            <person name="Yoshinaga Y."/>
            <person name="Zane M."/>
            <person name="Rokhsar D."/>
            <person name="Grimwood J."/>
            <person name="Schmutz J."/>
            <person name="Juenger T."/>
        </authorList>
    </citation>
    <scope>NUCLEOTIDE SEQUENCE [LARGE SCALE GENOMIC DNA]</scope>
    <source>
        <strain evidence="1">FIL2</strain>
    </source>
</reference>
<dbReference type="Proteomes" id="UP000243499">
    <property type="component" value="Chromosome 2"/>
</dbReference>